<dbReference type="EMBL" id="JBJUIK010000002">
    <property type="protein sequence ID" value="KAL3534553.1"/>
    <property type="molecule type" value="Genomic_DNA"/>
</dbReference>
<dbReference type="InterPro" id="IPR053151">
    <property type="entry name" value="RNase_H-like"/>
</dbReference>
<evidence type="ECO:0000313" key="3">
    <source>
        <dbReference type="Proteomes" id="UP001630127"/>
    </source>
</evidence>
<gene>
    <name evidence="2" type="ORF">ACH5RR_003014</name>
</gene>
<feature type="region of interest" description="Disordered" evidence="1">
    <location>
        <begin position="107"/>
        <end position="162"/>
    </location>
</feature>
<feature type="compositionally biased region" description="Low complexity" evidence="1">
    <location>
        <begin position="114"/>
        <end position="138"/>
    </location>
</feature>
<dbReference type="Gene3D" id="3.30.420.10">
    <property type="entry name" value="Ribonuclease H-like superfamily/Ribonuclease H"/>
    <property type="match status" value="1"/>
</dbReference>
<reference evidence="2 3" key="1">
    <citation type="submission" date="2024-11" db="EMBL/GenBank/DDBJ databases">
        <title>A near-complete genome assembly of Cinchona calisaya.</title>
        <authorList>
            <person name="Lian D.C."/>
            <person name="Zhao X.W."/>
            <person name="Wei L."/>
        </authorList>
    </citation>
    <scope>NUCLEOTIDE SEQUENCE [LARGE SCALE GENOMIC DNA]</scope>
    <source>
        <tissue evidence="2">Nenye</tissue>
    </source>
</reference>
<dbReference type="Proteomes" id="UP001630127">
    <property type="component" value="Unassembled WGS sequence"/>
</dbReference>
<dbReference type="AlphaFoldDB" id="A0ABD3ATR1"/>
<evidence type="ECO:0000313" key="2">
    <source>
        <dbReference type="EMBL" id="KAL3534553.1"/>
    </source>
</evidence>
<organism evidence="2 3">
    <name type="scientific">Cinchona calisaya</name>
    <dbReference type="NCBI Taxonomy" id="153742"/>
    <lineage>
        <taxon>Eukaryota</taxon>
        <taxon>Viridiplantae</taxon>
        <taxon>Streptophyta</taxon>
        <taxon>Embryophyta</taxon>
        <taxon>Tracheophyta</taxon>
        <taxon>Spermatophyta</taxon>
        <taxon>Magnoliopsida</taxon>
        <taxon>eudicotyledons</taxon>
        <taxon>Gunneridae</taxon>
        <taxon>Pentapetalae</taxon>
        <taxon>asterids</taxon>
        <taxon>lamiids</taxon>
        <taxon>Gentianales</taxon>
        <taxon>Rubiaceae</taxon>
        <taxon>Cinchonoideae</taxon>
        <taxon>Cinchoneae</taxon>
        <taxon>Cinchona</taxon>
    </lineage>
</organism>
<dbReference type="InterPro" id="IPR036397">
    <property type="entry name" value="RNaseH_sf"/>
</dbReference>
<keyword evidence="3" id="KW-1185">Reference proteome</keyword>
<feature type="compositionally biased region" description="Low complexity" evidence="1">
    <location>
        <begin position="152"/>
        <end position="162"/>
    </location>
</feature>
<dbReference type="PANTHER" id="PTHR47723:SF19">
    <property type="entry name" value="POLYNUCLEOTIDYL TRANSFERASE, RIBONUCLEASE H-LIKE SUPERFAMILY PROTEIN"/>
    <property type="match status" value="1"/>
</dbReference>
<sequence length="196" mass="21490">MVVWTNPLAHSHKVNVDGSSLGNLGHSGGGGVIRDSNGYSFFFFFLHGFSFYCGKGTKLFAEVKSLLERLKLCVRLGDDVEEENEKDEAYDFDFDLLLPPPSRPSTPIKSDLFQSSTTEHQSSTTQQGSNTSICFPFLTPSPPTPPPPPPGRTTISATTTTSNGTSIRMYEHIWVVLGWPIHFRSQANSNKPHAGS</sequence>
<feature type="compositionally biased region" description="Pro residues" evidence="1">
    <location>
        <begin position="139"/>
        <end position="151"/>
    </location>
</feature>
<accession>A0ABD3ATR1</accession>
<dbReference type="SUPFAM" id="SSF53098">
    <property type="entry name" value="Ribonuclease H-like"/>
    <property type="match status" value="1"/>
</dbReference>
<protein>
    <submittedName>
        <fullName evidence="2">Uncharacterized protein</fullName>
    </submittedName>
</protein>
<evidence type="ECO:0000256" key="1">
    <source>
        <dbReference type="SAM" id="MobiDB-lite"/>
    </source>
</evidence>
<name>A0ABD3ATR1_9GENT</name>
<proteinExistence type="predicted"/>
<dbReference type="PANTHER" id="PTHR47723">
    <property type="entry name" value="OS05G0353850 PROTEIN"/>
    <property type="match status" value="1"/>
</dbReference>
<dbReference type="InterPro" id="IPR012337">
    <property type="entry name" value="RNaseH-like_sf"/>
</dbReference>
<comment type="caution">
    <text evidence="2">The sequence shown here is derived from an EMBL/GenBank/DDBJ whole genome shotgun (WGS) entry which is preliminary data.</text>
</comment>